<accession>A0A1L7XB79</accession>
<dbReference type="PANTHER" id="PTHR43433:SF5">
    <property type="entry name" value="AB HYDROLASE-1 DOMAIN-CONTAINING PROTEIN"/>
    <property type="match status" value="1"/>
</dbReference>
<dbReference type="AlphaFoldDB" id="A0A1L7XB79"/>
<dbReference type="OrthoDB" id="8119704at2759"/>
<evidence type="ECO:0000313" key="2">
    <source>
        <dbReference type="EMBL" id="CZR62265.1"/>
    </source>
</evidence>
<evidence type="ECO:0000313" key="3">
    <source>
        <dbReference type="Proteomes" id="UP000184330"/>
    </source>
</evidence>
<dbReference type="Pfam" id="PF12697">
    <property type="entry name" value="Abhydrolase_6"/>
    <property type="match status" value="1"/>
</dbReference>
<reference evidence="2 3" key="1">
    <citation type="submission" date="2016-03" db="EMBL/GenBank/DDBJ databases">
        <authorList>
            <person name="Ploux O."/>
        </authorList>
    </citation>
    <scope>NUCLEOTIDE SEQUENCE [LARGE SCALE GENOMIC DNA]</scope>
    <source>
        <strain evidence="2 3">UAMH 11012</strain>
    </source>
</reference>
<evidence type="ECO:0000259" key="1">
    <source>
        <dbReference type="Pfam" id="PF12697"/>
    </source>
</evidence>
<sequence>MVLPTVQTAKTQFVTTKDNIKLAYRYIGIETGVPLLLLQHFRATIDHWDPLLVNILSLTRPIILFDNAGIGHSTGEVDENFVAMGDHVIEFLSLINVKEVDIFGFSLGGIIAPFVKLNGPKGLVRKLILAGMGPTAGKGVEPGMADPNVQKYATVGEVQEEAETSGEERLKYLSEGLQDGGAGMMALITAMVKGGDVANRAEGSYDRLGELDGPVLVANGYEDIMVPTVNSFVMSQKIPNAFLLVYPGAGHGFCFQYPEHFAKQVVDFLDEWN</sequence>
<proteinExistence type="predicted"/>
<dbReference type="InterPro" id="IPR000073">
    <property type="entry name" value="AB_hydrolase_1"/>
</dbReference>
<keyword evidence="3" id="KW-1185">Reference proteome</keyword>
<dbReference type="EMBL" id="FJOG01000020">
    <property type="protein sequence ID" value="CZR62265.1"/>
    <property type="molecule type" value="Genomic_DNA"/>
</dbReference>
<name>A0A1L7XB79_9HELO</name>
<dbReference type="SUPFAM" id="SSF53474">
    <property type="entry name" value="alpha/beta-Hydrolases"/>
    <property type="match status" value="1"/>
</dbReference>
<protein>
    <recommendedName>
        <fullName evidence="1">AB hydrolase-1 domain-containing protein</fullName>
    </recommendedName>
</protein>
<dbReference type="PANTHER" id="PTHR43433">
    <property type="entry name" value="HYDROLASE, ALPHA/BETA FOLD FAMILY PROTEIN"/>
    <property type="match status" value="1"/>
</dbReference>
<dbReference type="Gene3D" id="3.40.50.1820">
    <property type="entry name" value="alpha/beta hydrolase"/>
    <property type="match status" value="1"/>
</dbReference>
<organism evidence="2 3">
    <name type="scientific">Phialocephala subalpina</name>
    <dbReference type="NCBI Taxonomy" id="576137"/>
    <lineage>
        <taxon>Eukaryota</taxon>
        <taxon>Fungi</taxon>
        <taxon>Dikarya</taxon>
        <taxon>Ascomycota</taxon>
        <taxon>Pezizomycotina</taxon>
        <taxon>Leotiomycetes</taxon>
        <taxon>Helotiales</taxon>
        <taxon>Mollisiaceae</taxon>
        <taxon>Phialocephala</taxon>
        <taxon>Phialocephala fortinii species complex</taxon>
    </lineage>
</organism>
<feature type="domain" description="AB hydrolase-1" evidence="1">
    <location>
        <begin position="57"/>
        <end position="259"/>
    </location>
</feature>
<dbReference type="STRING" id="576137.A0A1L7XB79"/>
<dbReference type="Proteomes" id="UP000184330">
    <property type="component" value="Unassembled WGS sequence"/>
</dbReference>
<dbReference type="InterPro" id="IPR029058">
    <property type="entry name" value="AB_hydrolase_fold"/>
</dbReference>
<gene>
    <name evidence="2" type="ORF">PAC_12162</name>
</gene>
<dbReference type="InterPro" id="IPR050471">
    <property type="entry name" value="AB_hydrolase"/>
</dbReference>